<dbReference type="Pfam" id="PF01408">
    <property type="entry name" value="GFO_IDH_MocA"/>
    <property type="match status" value="1"/>
</dbReference>
<keyword evidence="4" id="KW-1185">Reference proteome</keyword>
<dbReference type="Pfam" id="PF22725">
    <property type="entry name" value="GFO_IDH_MocA_C3"/>
    <property type="match status" value="1"/>
</dbReference>
<dbReference type="SUPFAM" id="SSF55347">
    <property type="entry name" value="Glyceraldehyde-3-phosphate dehydrogenase-like, C-terminal domain"/>
    <property type="match status" value="1"/>
</dbReference>
<gene>
    <name evidence="3" type="ORF">QUV96_05660</name>
</gene>
<dbReference type="RefSeq" id="WP_289607587.1">
    <property type="nucleotide sequence ID" value="NZ_JAUDCG010000019.1"/>
</dbReference>
<evidence type="ECO:0000313" key="4">
    <source>
        <dbReference type="Proteomes" id="UP001529340"/>
    </source>
</evidence>
<dbReference type="EMBL" id="JAUDCG010000019">
    <property type="protein sequence ID" value="MDM8157124.1"/>
    <property type="molecule type" value="Genomic_DNA"/>
</dbReference>
<evidence type="ECO:0000259" key="2">
    <source>
        <dbReference type="Pfam" id="PF22725"/>
    </source>
</evidence>
<dbReference type="Gene3D" id="3.40.50.720">
    <property type="entry name" value="NAD(P)-binding Rossmann-like Domain"/>
    <property type="match status" value="1"/>
</dbReference>
<sequence>MKLGIYGAGMIVRDFLSMYRQVEGLQLAYICATSPEEEVLQELCKEHAIPKYYTDVPLALADDTADTCYIGVPNHLHFEFCKNALLAGKNVICEKPFTTTYDEAKYLADLAKEKGKIIQEAVSTYYLPNAINIKDSIPALGDLKLVVLNFSSYSSRYDRFKSGEILPAFDCKKAGGALMDLNIYNISFVVYLFGEPRDVEYFANIEKSIDTSGVLVLDYETFKAVLIAAKDCKAPITGSIQGDKKCLLIKGPVNILEGYKVLNATGRGLLEDDGIYENIQEKDKHRMYYEFNEFVRIINNNETEVAQTMLDLSLITMKVQTQARKKADIVFPTD</sequence>
<dbReference type="InterPro" id="IPR055170">
    <property type="entry name" value="GFO_IDH_MocA-like_dom"/>
</dbReference>
<comment type="caution">
    <text evidence="3">The sequence shown here is derived from an EMBL/GenBank/DDBJ whole genome shotgun (WGS) entry which is preliminary data.</text>
</comment>
<feature type="domain" description="Gfo/Idh/MocA-like oxidoreductase N-terminal" evidence="1">
    <location>
        <begin position="2"/>
        <end position="119"/>
    </location>
</feature>
<reference evidence="3 4" key="3">
    <citation type="submission" date="2023-06" db="EMBL/GenBank/DDBJ databases">
        <authorList>
            <person name="Zeman M."/>
            <person name="Kubasova T."/>
            <person name="Jahodarova E."/>
            <person name="Nykrynova M."/>
            <person name="Rychlik I."/>
        </authorList>
    </citation>
    <scope>NUCLEOTIDE SEQUENCE [LARGE SCALE GENOMIC DNA]</scope>
    <source>
        <strain evidence="3 4">ET39</strain>
    </source>
</reference>
<protein>
    <submittedName>
        <fullName evidence="3">Gfo/Idh/MocA family oxidoreductase</fullName>
    </submittedName>
</protein>
<dbReference type="InterPro" id="IPR036291">
    <property type="entry name" value="NAD(P)-bd_dom_sf"/>
</dbReference>
<accession>A0ABT7UBX1</accession>
<dbReference type="PANTHER" id="PTHR43054">
    <property type="match status" value="1"/>
</dbReference>
<evidence type="ECO:0000259" key="1">
    <source>
        <dbReference type="Pfam" id="PF01408"/>
    </source>
</evidence>
<organism evidence="3 4">
    <name type="scientific">Amedibacillus dolichus</name>
    <dbReference type="NCBI Taxonomy" id="31971"/>
    <lineage>
        <taxon>Bacteria</taxon>
        <taxon>Bacillati</taxon>
        <taxon>Bacillota</taxon>
        <taxon>Erysipelotrichia</taxon>
        <taxon>Erysipelotrichales</taxon>
        <taxon>Erysipelotrichaceae</taxon>
        <taxon>Amedibacillus</taxon>
    </lineage>
</organism>
<feature type="domain" description="GFO/IDH/MocA-like oxidoreductase" evidence="2">
    <location>
        <begin position="154"/>
        <end position="243"/>
    </location>
</feature>
<evidence type="ECO:0000313" key="3">
    <source>
        <dbReference type="EMBL" id="MDM8157124.1"/>
    </source>
</evidence>
<reference evidence="3 4" key="2">
    <citation type="submission" date="2023-06" db="EMBL/GenBank/DDBJ databases">
        <title>Identification and characterization of horizontal gene transfer across gut microbiota members of farm animals based on homology search.</title>
        <authorList>
            <person name="Schwarzerova J."/>
            <person name="Nykrynova M."/>
            <person name="Jureckova K."/>
            <person name="Cejkova D."/>
            <person name="Rychlik I."/>
        </authorList>
    </citation>
    <scope>NUCLEOTIDE SEQUENCE [LARGE SCALE GENOMIC DNA]</scope>
    <source>
        <strain evidence="3 4">ET39</strain>
    </source>
</reference>
<name>A0ABT7UBX1_9FIRM</name>
<dbReference type="InterPro" id="IPR000683">
    <property type="entry name" value="Gfo/Idh/MocA-like_OxRdtase_N"/>
</dbReference>
<dbReference type="PANTHER" id="PTHR43054:SF1">
    <property type="entry name" value="SCYLLO-INOSITOL 2-DEHYDROGENASE (NADP(+)) IOLU"/>
    <property type="match status" value="1"/>
</dbReference>
<dbReference type="Proteomes" id="UP001529340">
    <property type="component" value="Unassembled WGS sequence"/>
</dbReference>
<dbReference type="Gene3D" id="3.30.360.10">
    <property type="entry name" value="Dihydrodipicolinate Reductase, domain 2"/>
    <property type="match status" value="1"/>
</dbReference>
<reference evidence="4" key="1">
    <citation type="submission" date="2023-06" db="EMBL/GenBank/DDBJ databases">
        <title>Identification and characterization of horizontal gene transfer across gut microbiota members of farm animals based on homology search.</title>
        <authorList>
            <person name="Zeman M."/>
            <person name="Kubasova T."/>
            <person name="Jahodarova E."/>
            <person name="Nykrynova M."/>
            <person name="Rychlik I."/>
        </authorList>
    </citation>
    <scope>NUCLEOTIDE SEQUENCE [LARGE SCALE GENOMIC DNA]</scope>
    <source>
        <strain evidence="4">ET39</strain>
    </source>
</reference>
<proteinExistence type="predicted"/>
<dbReference type="SUPFAM" id="SSF51735">
    <property type="entry name" value="NAD(P)-binding Rossmann-fold domains"/>
    <property type="match status" value="1"/>
</dbReference>